<organism evidence="1 2">
    <name type="scientific">Penicillium frequentans</name>
    <dbReference type="NCBI Taxonomy" id="3151616"/>
    <lineage>
        <taxon>Eukaryota</taxon>
        <taxon>Fungi</taxon>
        <taxon>Dikarya</taxon>
        <taxon>Ascomycota</taxon>
        <taxon>Pezizomycotina</taxon>
        <taxon>Eurotiomycetes</taxon>
        <taxon>Eurotiomycetidae</taxon>
        <taxon>Eurotiales</taxon>
        <taxon>Aspergillaceae</taxon>
        <taxon>Penicillium</taxon>
    </lineage>
</organism>
<reference evidence="1 2" key="1">
    <citation type="journal article" date="2023" name="IMA Fungus">
        <title>Comparative genomic study of the Penicillium genus elucidates a diverse pangenome and 15 lateral gene transfer events.</title>
        <authorList>
            <person name="Petersen C."/>
            <person name="Sorensen T."/>
            <person name="Nielsen M.R."/>
            <person name="Sondergaard T.E."/>
            <person name="Sorensen J.L."/>
            <person name="Fitzpatrick D.A."/>
            <person name="Frisvad J.C."/>
            <person name="Nielsen K.L."/>
        </authorList>
    </citation>
    <scope>NUCLEOTIDE SEQUENCE [LARGE SCALE GENOMIC DNA]</scope>
    <source>
        <strain evidence="1 2">IBT 35679</strain>
    </source>
</reference>
<sequence>MLNEDKYDDAAFTTTERPRLMGNVKTQAVDKAHKGIWTAWFRNFNEMIIKRLAPKHLLVDQ</sequence>
<dbReference type="EMBL" id="JAQIZZ010000006">
    <property type="protein sequence ID" value="KAJ5537485.1"/>
    <property type="molecule type" value="Genomic_DNA"/>
</dbReference>
<proteinExistence type="predicted"/>
<name>A0AAD6CRM3_9EURO</name>
<accession>A0AAD6CRM3</accession>
<protein>
    <submittedName>
        <fullName evidence="1">Uncharacterized protein</fullName>
    </submittedName>
</protein>
<gene>
    <name evidence="1" type="ORF">N7494_006964</name>
</gene>
<evidence type="ECO:0000313" key="2">
    <source>
        <dbReference type="Proteomes" id="UP001220324"/>
    </source>
</evidence>
<keyword evidence="2" id="KW-1185">Reference proteome</keyword>
<dbReference type="AlphaFoldDB" id="A0AAD6CRM3"/>
<dbReference type="Proteomes" id="UP001220324">
    <property type="component" value="Unassembled WGS sequence"/>
</dbReference>
<comment type="caution">
    <text evidence="1">The sequence shown here is derived from an EMBL/GenBank/DDBJ whole genome shotgun (WGS) entry which is preliminary data.</text>
</comment>
<evidence type="ECO:0000313" key="1">
    <source>
        <dbReference type="EMBL" id="KAJ5537485.1"/>
    </source>
</evidence>